<reference evidence="2 3" key="1">
    <citation type="submission" date="2014-04" db="EMBL/GenBank/DDBJ databases">
        <authorList>
            <consortium name="DOE Joint Genome Institute"/>
            <person name="Kuo A."/>
            <person name="Martino E."/>
            <person name="Perotto S."/>
            <person name="Kohler A."/>
            <person name="Nagy L.G."/>
            <person name="Floudas D."/>
            <person name="Copeland A."/>
            <person name="Barry K.W."/>
            <person name="Cichocki N."/>
            <person name="Veneault-Fourrey C."/>
            <person name="LaButti K."/>
            <person name="Lindquist E.A."/>
            <person name="Lipzen A."/>
            <person name="Lundell T."/>
            <person name="Morin E."/>
            <person name="Murat C."/>
            <person name="Sun H."/>
            <person name="Tunlid A."/>
            <person name="Henrissat B."/>
            <person name="Grigoriev I.V."/>
            <person name="Hibbett D.S."/>
            <person name="Martin F."/>
            <person name="Nordberg H.P."/>
            <person name="Cantor M.N."/>
            <person name="Hua S.X."/>
        </authorList>
    </citation>
    <scope>NUCLEOTIDE SEQUENCE [LARGE SCALE GENOMIC DNA]</scope>
    <source>
        <strain evidence="2 3">Zn</strain>
    </source>
</reference>
<feature type="chain" id="PRO_5002162430" description="NlpC/P60 domain-containing protein" evidence="1">
    <location>
        <begin position="19"/>
        <end position="246"/>
    </location>
</feature>
<dbReference type="Proteomes" id="UP000054321">
    <property type="component" value="Unassembled WGS sequence"/>
</dbReference>
<keyword evidence="3" id="KW-1185">Reference proteome</keyword>
<feature type="signal peptide" evidence="1">
    <location>
        <begin position="1"/>
        <end position="18"/>
    </location>
</feature>
<proteinExistence type="predicted"/>
<protein>
    <recommendedName>
        <fullName evidence="4">NlpC/P60 domain-containing protein</fullName>
    </recommendedName>
</protein>
<dbReference type="SUPFAM" id="SSF54001">
    <property type="entry name" value="Cysteine proteinases"/>
    <property type="match status" value="1"/>
</dbReference>
<keyword evidence="1" id="KW-0732">Signal</keyword>
<dbReference type="OrthoDB" id="5358886at2759"/>
<dbReference type="AlphaFoldDB" id="A0A0C3CBF9"/>
<dbReference type="InterPro" id="IPR038765">
    <property type="entry name" value="Papain-like_cys_pep_sf"/>
</dbReference>
<dbReference type="STRING" id="913774.A0A0C3CBF9"/>
<dbReference type="Gene3D" id="2.30.30.40">
    <property type="entry name" value="SH3 Domains"/>
    <property type="match status" value="1"/>
</dbReference>
<dbReference type="Gene3D" id="3.90.1720.10">
    <property type="entry name" value="endopeptidase domain like (from Nostoc punctiforme)"/>
    <property type="match status" value="1"/>
</dbReference>
<gene>
    <name evidence="2" type="ORF">OIDMADRAFT_169832</name>
</gene>
<dbReference type="InParanoid" id="A0A0C3CBF9"/>
<name>A0A0C3CBF9_OIDMZ</name>
<organism evidence="2 3">
    <name type="scientific">Oidiodendron maius (strain Zn)</name>
    <dbReference type="NCBI Taxonomy" id="913774"/>
    <lineage>
        <taxon>Eukaryota</taxon>
        <taxon>Fungi</taxon>
        <taxon>Dikarya</taxon>
        <taxon>Ascomycota</taxon>
        <taxon>Pezizomycotina</taxon>
        <taxon>Leotiomycetes</taxon>
        <taxon>Leotiomycetes incertae sedis</taxon>
        <taxon>Myxotrichaceae</taxon>
        <taxon>Oidiodendron</taxon>
    </lineage>
</organism>
<evidence type="ECO:0008006" key="4">
    <source>
        <dbReference type="Google" id="ProtNLM"/>
    </source>
</evidence>
<sequence length="246" mass="26101">MKLQILALSLAVAVPALCKTYPISGDNVNCRSGPGTSYASKKTYAKGHEVTILCQTAGTTVDGDSLWDKTSDDCYVADYYVKTGTTGMVTGECSGSGGGSTMGGKISRSEIITRGLYWIDRHVPYSMSATYPDPEGTKYRTDCSGFVAMALHASAPGANTVSLPAIAKQIAWDDLQPGDFVGTLGPGTGGADGHVTLFHSWVDSTKKEYNTLECRGTASGCVAYKRAVGWKDGSFTSKPYKYIHVE</sequence>
<evidence type="ECO:0000313" key="2">
    <source>
        <dbReference type="EMBL" id="KIM96258.1"/>
    </source>
</evidence>
<reference evidence="3" key="2">
    <citation type="submission" date="2015-01" db="EMBL/GenBank/DDBJ databases">
        <title>Evolutionary Origins and Diversification of the Mycorrhizal Mutualists.</title>
        <authorList>
            <consortium name="DOE Joint Genome Institute"/>
            <consortium name="Mycorrhizal Genomics Consortium"/>
            <person name="Kohler A."/>
            <person name="Kuo A."/>
            <person name="Nagy L.G."/>
            <person name="Floudas D."/>
            <person name="Copeland A."/>
            <person name="Barry K.W."/>
            <person name="Cichocki N."/>
            <person name="Veneault-Fourrey C."/>
            <person name="LaButti K."/>
            <person name="Lindquist E.A."/>
            <person name="Lipzen A."/>
            <person name="Lundell T."/>
            <person name="Morin E."/>
            <person name="Murat C."/>
            <person name="Riley R."/>
            <person name="Ohm R."/>
            <person name="Sun H."/>
            <person name="Tunlid A."/>
            <person name="Henrissat B."/>
            <person name="Grigoriev I.V."/>
            <person name="Hibbett D.S."/>
            <person name="Martin F."/>
        </authorList>
    </citation>
    <scope>NUCLEOTIDE SEQUENCE [LARGE SCALE GENOMIC DNA]</scope>
    <source>
        <strain evidence="3">Zn</strain>
    </source>
</reference>
<evidence type="ECO:0000256" key="1">
    <source>
        <dbReference type="SAM" id="SignalP"/>
    </source>
</evidence>
<accession>A0A0C3CBF9</accession>
<dbReference type="HOGENOM" id="CLU_072658_0_0_1"/>
<dbReference type="EMBL" id="KN832884">
    <property type="protein sequence ID" value="KIM96258.1"/>
    <property type="molecule type" value="Genomic_DNA"/>
</dbReference>
<evidence type="ECO:0000313" key="3">
    <source>
        <dbReference type="Proteomes" id="UP000054321"/>
    </source>
</evidence>